<dbReference type="EMBL" id="JAKNCJ010000003">
    <property type="protein sequence ID" value="MCL6423426.1"/>
    <property type="molecule type" value="Genomic_DNA"/>
</dbReference>
<gene>
    <name evidence="2" type="ORF">Bequi_08505</name>
</gene>
<evidence type="ECO:0000313" key="2">
    <source>
        <dbReference type="EMBL" id="MCL6423426.1"/>
    </source>
</evidence>
<dbReference type="InterPro" id="IPR036390">
    <property type="entry name" value="WH_DNA-bd_sf"/>
</dbReference>
<dbReference type="InterPro" id="IPR001387">
    <property type="entry name" value="Cro/C1-type_HTH"/>
</dbReference>
<feature type="domain" description="HTH cro/C1-type" evidence="1">
    <location>
        <begin position="146"/>
        <end position="173"/>
    </location>
</feature>
<accession>A0ABT0R0L9</accession>
<dbReference type="InterPro" id="IPR036388">
    <property type="entry name" value="WH-like_DNA-bd_sf"/>
</dbReference>
<evidence type="ECO:0000259" key="1">
    <source>
        <dbReference type="PROSITE" id="PS50943"/>
    </source>
</evidence>
<dbReference type="RefSeq" id="WP_249737505.1">
    <property type="nucleotide sequence ID" value="NZ_JAKNCJ010000003.1"/>
</dbReference>
<dbReference type="Pfam" id="PF12802">
    <property type="entry name" value="MarR_2"/>
    <property type="match status" value="1"/>
</dbReference>
<dbReference type="Gene3D" id="1.10.10.10">
    <property type="entry name" value="Winged helix-like DNA-binding domain superfamily/Winged helix DNA-binding domain"/>
    <property type="match status" value="1"/>
</dbReference>
<dbReference type="SUPFAM" id="SSF46785">
    <property type="entry name" value="Winged helix' DNA-binding domain"/>
    <property type="match status" value="1"/>
</dbReference>
<dbReference type="PROSITE" id="PS50943">
    <property type="entry name" value="HTH_CROC1"/>
    <property type="match status" value="1"/>
</dbReference>
<dbReference type="InterPro" id="IPR000835">
    <property type="entry name" value="HTH_MarR-typ"/>
</dbReference>
<reference evidence="2" key="1">
    <citation type="submission" date="2022-02" db="EMBL/GenBank/DDBJ databases">
        <authorList>
            <person name="Lee M."/>
            <person name="Kim S.-J."/>
            <person name="Jung M.-Y."/>
        </authorList>
    </citation>
    <scope>NUCLEOTIDE SEQUENCE</scope>
    <source>
        <strain evidence="2">JHP9</strain>
    </source>
</reference>
<sequence length="216" mass="23317">MFVLTVDQVSSRSRDDRVPELLDALSGVPLRLAPERTAGDEVQMLADTADAALEATLRILETGEWSIGIGIGQVLAPLQDSVRAGRGDAFVAAREAVEAARRTSSVPLCVRAPDDRLAEQVGELEALLRLVGRLIRSRKPGQWRVVRELRRDPAATQAEIASRLGVTQQTVSRAFTTSGWREESGVHPLARRLLAMIDLTTPRPSAPDLEGPTAGA</sequence>
<dbReference type="Proteomes" id="UP001203761">
    <property type="component" value="Unassembled WGS sequence"/>
</dbReference>
<comment type="caution">
    <text evidence="2">The sequence shown here is derived from an EMBL/GenBank/DDBJ whole genome shotgun (WGS) entry which is preliminary data.</text>
</comment>
<evidence type="ECO:0000313" key="3">
    <source>
        <dbReference type="Proteomes" id="UP001203761"/>
    </source>
</evidence>
<name>A0ABT0R0L9_9MICO</name>
<proteinExistence type="predicted"/>
<organism evidence="2 3">
    <name type="scientific">Brachybacterium equifaecis</name>
    <dbReference type="NCBI Taxonomy" id="2910770"/>
    <lineage>
        <taxon>Bacteria</taxon>
        <taxon>Bacillati</taxon>
        <taxon>Actinomycetota</taxon>
        <taxon>Actinomycetes</taxon>
        <taxon>Micrococcales</taxon>
        <taxon>Dermabacteraceae</taxon>
        <taxon>Brachybacterium</taxon>
    </lineage>
</organism>
<keyword evidence="3" id="KW-1185">Reference proteome</keyword>
<protein>
    <submittedName>
        <fullName evidence="2">MarR family transcriptional regulator</fullName>
    </submittedName>
</protein>